<dbReference type="KEGG" id="cfus:CYFUS_004468"/>
<gene>
    <name evidence="1" type="ORF">CYFUS_004468</name>
</gene>
<dbReference type="RefSeq" id="WP_095987120.1">
    <property type="nucleotide sequence ID" value="NZ_CP022098.1"/>
</dbReference>
<dbReference type="Proteomes" id="UP000217257">
    <property type="component" value="Chromosome"/>
</dbReference>
<reference evidence="1 2" key="1">
    <citation type="submission" date="2017-06" db="EMBL/GenBank/DDBJ databases">
        <title>Sequencing and comparative analysis of myxobacterial genomes.</title>
        <authorList>
            <person name="Rupp O."/>
            <person name="Goesmann A."/>
            <person name="Sogaard-Andersen L."/>
        </authorList>
    </citation>
    <scope>NUCLEOTIDE SEQUENCE [LARGE SCALE GENOMIC DNA]</scope>
    <source>
        <strain evidence="1 2">DSM 52655</strain>
    </source>
</reference>
<proteinExistence type="predicted"/>
<sequence length="215" mass="23186">MLRVTRGALVEYGLSVPPLALVFDFNPSTLSRTRTLTVNTGGTPGLRGGYDFALPTETPRVAQGVTVQPESFTLEILLDATDRMHEGEAVASSLGIQPELDTLRSMIEPKSQGPGGLQLLASLGLGTERAFRRDQFASVLLFVWGGQVLPVFLTSVRVEEKDFLPSLIPYRATASLTLQVIEGNNPFYLREKARQLVGAAVGVGRLSADVLKGVF</sequence>
<organism evidence="1 2">
    <name type="scientific">Cystobacter fuscus</name>
    <dbReference type="NCBI Taxonomy" id="43"/>
    <lineage>
        <taxon>Bacteria</taxon>
        <taxon>Pseudomonadati</taxon>
        <taxon>Myxococcota</taxon>
        <taxon>Myxococcia</taxon>
        <taxon>Myxococcales</taxon>
        <taxon>Cystobacterineae</taxon>
        <taxon>Archangiaceae</taxon>
        <taxon>Cystobacter</taxon>
    </lineage>
</organism>
<name>A0A250J502_9BACT</name>
<evidence type="ECO:0000313" key="2">
    <source>
        <dbReference type="Proteomes" id="UP000217257"/>
    </source>
</evidence>
<dbReference type="EMBL" id="CP022098">
    <property type="protein sequence ID" value="ATB39029.1"/>
    <property type="molecule type" value="Genomic_DNA"/>
</dbReference>
<dbReference type="AlphaFoldDB" id="A0A250J502"/>
<accession>A0A250J502</accession>
<evidence type="ECO:0000313" key="1">
    <source>
        <dbReference type="EMBL" id="ATB39029.1"/>
    </source>
</evidence>
<protein>
    <submittedName>
        <fullName evidence="1">Uncharacterized protein</fullName>
    </submittedName>
</protein>